<comment type="subcellular location">
    <subcellularLocation>
        <location evidence="1">Nucleus</location>
    </subcellularLocation>
</comment>
<dbReference type="InParanoid" id="A0A6I8MY45"/>
<gene>
    <name evidence="11" type="primary">DNTTIP1</name>
</gene>
<sequence>MGTSRGRDPPRGPQPGGDGPAVGPSPWNVMIKHRQVQRRGRRSQVTTRGSFTDPVISMELLRAVLQPSIDEDIRTVFGKYLKFFQKAALNVRDNVGDEVETERLIQEACRSSLEQAKLLFANGEKTIPRSGHRAPAGKRGQQVEGGSRQGSPVHKKRKGRPPGPAVSSNDRAASAAPWKAKGCELVRRDGPKWDPARLKSTTTFVLGSHANKALGMGGTRGRIYIKHPHLFKYAADPQDKHWLAEQHHMRATGGKLAYLLIEEDIRDLAASDEYRDCLDLKLEELNPFIPPSWMAEKMRRYMDTLRAENEPRPGEEIPRRPRAPAPALRGDRRRRGQRAPLRVRGESGVPPTGRAGGGAAGAARHPVRRGGGGVRPRRGTVPTRRRAPGPDGGRRTTARVGAGESPAGGGRLGVWALVGTGPPWAAGGEVREAFSEEARGPRRRPCCRRAARSGPGRCGEGAGGGGQEVLEPPFWRRKSQRSLASPAAGVAQSAVCTERLLRAERSTERRERVGR</sequence>
<feature type="compositionally biased region" description="Basic and acidic residues" evidence="8">
    <location>
        <begin position="309"/>
        <end position="319"/>
    </location>
</feature>
<dbReference type="InterPro" id="IPR026064">
    <property type="entry name" value="TdIF1"/>
</dbReference>
<reference evidence="11" key="1">
    <citation type="submission" date="2025-08" db="UniProtKB">
        <authorList>
            <consortium name="Ensembl"/>
        </authorList>
    </citation>
    <scope>IDENTIFICATION</scope>
    <source>
        <strain evidence="11">Glennie</strain>
    </source>
</reference>
<dbReference type="Pfam" id="PF18192">
    <property type="entry name" value="DNTTIP1_dimer"/>
    <property type="match status" value="1"/>
</dbReference>
<organism evidence="11 12">
    <name type="scientific">Ornithorhynchus anatinus</name>
    <name type="common">Duckbill platypus</name>
    <dbReference type="NCBI Taxonomy" id="9258"/>
    <lineage>
        <taxon>Eukaryota</taxon>
        <taxon>Metazoa</taxon>
        <taxon>Chordata</taxon>
        <taxon>Craniata</taxon>
        <taxon>Vertebrata</taxon>
        <taxon>Euteleostomi</taxon>
        <taxon>Mammalia</taxon>
        <taxon>Monotremata</taxon>
        <taxon>Ornithorhynchidae</taxon>
        <taxon>Ornithorhynchus</taxon>
    </lineage>
</organism>
<feature type="compositionally biased region" description="Basic residues" evidence="8">
    <location>
        <begin position="375"/>
        <end position="387"/>
    </location>
</feature>
<dbReference type="GO" id="GO:0005634">
    <property type="term" value="C:nucleus"/>
    <property type="evidence" value="ECO:0000318"/>
    <property type="project" value="GO_Central"/>
</dbReference>
<evidence type="ECO:0000256" key="8">
    <source>
        <dbReference type="SAM" id="MobiDB-lite"/>
    </source>
</evidence>
<dbReference type="AlphaFoldDB" id="A0A6I8MY45"/>
<comment type="subunit">
    <text evidence="7">Monomer and homodimer. A minor proportion may form homotrimers. Interacts with ZNF541. Interacts with the terminal deoxynucleotidyltransferase DNTT. Interacts with TRERF1. Identified in a histone deacetylase complex that contains DNTTIP1, HDAC1 and MIDEAS; this complex assembles into a tetramer that contains four copies of each protein chain. Component of a histone deacetylase complex containing DNTTIP1, ZNF541, HDAC1 and HDAC2. Identified in a complex with KCTD19, HDAC1, HDAC2 and ZNF541.</text>
</comment>
<keyword evidence="12" id="KW-1185">Reference proteome</keyword>
<feature type="region of interest" description="Disordered" evidence="8">
    <location>
        <begin position="124"/>
        <end position="181"/>
    </location>
</feature>
<dbReference type="GeneTree" id="ENSGT00510000047836"/>
<feature type="compositionally biased region" description="Basic and acidic residues" evidence="8">
    <location>
        <begin position="1"/>
        <end position="10"/>
    </location>
</feature>
<feature type="domain" description="TdIF1 C-terminal" evidence="10">
    <location>
        <begin position="202"/>
        <end position="298"/>
    </location>
</feature>
<evidence type="ECO:0000313" key="12">
    <source>
        <dbReference type="Proteomes" id="UP000002279"/>
    </source>
</evidence>
<evidence type="ECO:0000259" key="10">
    <source>
        <dbReference type="Pfam" id="PF21229"/>
    </source>
</evidence>
<protein>
    <recommendedName>
        <fullName evidence="2">Deoxynucleotidyltransferase terminal-interacting protein 1</fullName>
    </recommendedName>
    <alternativeName>
        <fullName evidence="5">Terminal deoxynucleotidyltransferase-interacting factor 1</fullName>
    </alternativeName>
</protein>
<dbReference type="GO" id="GO:0003677">
    <property type="term" value="F:DNA binding"/>
    <property type="evidence" value="ECO:0000318"/>
    <property type="project" value="GO_Central"/>
</dbReference>
<accession>A0A6I8MY45</accession>
<dbReference type="Proteomes" id="UP000002279">
    <property type="component" value="Unplaced"/>
</dbReference>
<evidence type="ECO:0000313" key="11">
    <source>
        <dbReference type="Ensembl" id="ENSOANP00000033653.1"/>
    </source>
</evidence>
<evidence type="ECO:0000259" key="9">
    <source>
        <dbReference type="Pfam" id="PF18192"/>
    </source>
</evidence>
<evidence type="ECO:0000256" key="4">
    <source>
        <dbReference type="ARBA" id="ARBA00023242"/>
    </source>
</evidence>
<reference evidence="11" key="2">
    <citation type="submission" date="2025-09" db="UniProtKB">
        <authorList>
            <consortium name="Ensembl"/>
        </authorList>
    </citation>
    <scope>IDENTIFICATION</scope>
    <source>
        <strain evidence="11">Glennie</strain>
    </source>
</reference>
<dbReference type="GO" id="GO:0031491">
    <property type="term" value="F:nucleosome binding"/>
    <property type="evidence" value="ECO:0000318"/>
    <property type="project" value="GO_Central"/>
</dbReference>
<dbReference type="PANTHER" id="PTHR23399">
    <property type="entry name" value="DEOXYNUCLEOTIDYLTRANSFERASE TERMINAL-INTERACTING PROTEIN 1"/>
    <property type="match status" value="1"/>
</dbReference>
<keyword evidence="4" id="KW-0539">Nucleus</keyword>
<dbReference type="Bgee" id="ENSOANG00000048231">
    <property type="expression patterns" value="Expressed in testis and 7 other cell types or tissues"/>
</dbReference>
<comment type="function">
    <text evidence="6">Increases DNTT terminal deoxynucleotidyltransferase activity (in vitro). Also acts as a transcriptional regulator, binding to the consensus sequence 5'-GNTGCATG-3' following an AT-tract. Associates with RAB20 promoter and positively regulates its transcription. Binds DNA and nucleosomes; may recruit HDAC1 complexes to nucleosomes or naked DNA.</text>
</comment>
<evidence type="ECO:0000256" key="6">
    <source>
        <dbReference type="ARBA" id="ARBA00045675"/>
    </source>
</evidence>
<evidence type="ECO:0000256" key="1">
    <source>
        <dbReference type="ARBA" id="ARBA00004123"/>
    </source>
</evidence>
<dbReference type="Ensembl" id="ENSOANT00000071943.1">
    <property type="protein sequence ID" value="ENSOANP00000033653.1"/>
    <property type="gene ID" value="ENSOANG00000048231.1"/>
</dbReference>
<proteinExistence type="predicted"/>
<keyword evidence="3" id="KW-0238">DNA-binding</keyword>
<evidence type="ECO:0000256" key="7">
    <source>
        <dbReference type="ARBA" id="ARBA00047129"/>
    </source>
</evidence>
<feature type="domain" description="DNTTIP1 dimerisation" evidence="9">
    <location>
        <begin position="57"/>
        <end position="122"/>
    </location>
</feature>
<feature type="region of interest" description="Disordered" evidence="8">
    <location>
        <begin position="446"/>
        <end position="472"/>
    </location>
</feature>
<dbReference type="PANTHER" id="PTHR23399:SF2">
    <property type="entry name" value="DEOXYNUCLEOTIDYLTRANSFERASE TERMINAL-INTERACTING PROTEIN 1"/>
    <property type="match status" value="1"/>
</dbReference>
<feature type="compositionally biased region" description="Gly residues" evidence="8">
    <location>
        <begin position="456"/>
        <end position="467"/>
    </location>
</feature>
<evidence type="ECO:0000256" key="5">
    <source>
        <dbReference type="ARBA" id="ARBA00030157"/>
    </source>
</evidence>
<feature type="region of interest" description="Disordered" evidence="8">
    <location>
        <begin position="309"/>
        <end position="410"/>
    </location>
</feature>
<feature type="region of interest" description="Disordered" evidence="8">
    <location>
        <begin position="1"/>
        <end position="27"/>
    </location>
</feature>
<feature type="compositionally biased region" description="Low complexity" evidence="8">
    <location>
        <begin position="338"/>
        <end position="353"/>
    </location>
</feature>
<evidence type="ECO:0000256" key="2">
    <source>
        <dbReference type="ARBA" id="ARBA00017439"/>
    </source>
</evidence>
<name>A0A6I8MY45_ORNAN</name>
<dbReference type="InterPro" id="IPR049121">
    <property type="entry name" value="TdIF1_C"/>
</dbReference>
<dbReference type="Pfam" id="PF21229">
    <property type="entry name" value="TdIF1_2nd"/>
    <property type="match status" value="1"/>
</dbReference>
<dbReference type="InterPro" id="IPR041384">
    <property type="entry name" value="DNTTIP1_dimer"/>
</dbReference>
<dbReference type="FunCoup" id="A0A6I8MY45">
    <property type="interactions" value="2630"/>
</dbReference>
<evidence type="ECO:0000256" key="3">
    <source>
        <dbReference type="ARBA" id="ARBA00023125"/>
    </source>
</evidence>